<evidence type="ECO:0000313" key="2">
    <source>
        <dbReference type="EMBL" id="EGU31264.1"/>
    </source>
</evidence>
<keyword evidence="3" id="KW-1185">Reference proteome</keyword>
<comment type="caution">
    <text evidence="2">The sequence shown here is derived from an EMBL/GenBank/DDBJ whole genome shotgun (WGS) entry which is preliminary data.</text>
</comment>
<reference evidence="2 3" key="1">
    <citation type="journal article" date="2012" name="Int. J. Syst. Evol. Microbiol.">
        <title>Vibrio caribbeanicus sp. nov., isolated from the marine sponge Scleritoderma cyanea.</title>
        <authorList>
            <person name="Hoffmann M."/>
            <person name="Monday S.R."/>
            <person name="Allard M.W."/>
            <person name="Strain E.A."/>
            <person name="Whittaker P."/>
            <person name="Naum M."/>
            <person name="McCarthy P.J."/>
            <person name="Lopez J.V."/>
            <person name="Fischer M."/>
            <person name="Brown E.W."/>
        </authorList>
    </citation>
    <scope>NUCLEOTIDE SEQUENCE [LARGE SCALE GENOMIC DNA]</scope>
    <source>
        <strain evidence="2 3">ATCC 700023</strain>
    </source>
</reference>
<name>F9S7G8_9VIBR</name>
<protein>
    <submittedName>
        <fullName evidence="2">Uncharacterized protein</fullName>
    </submittedName>
</protein>
<accession>F9S7G8</accession>
<evidence type="ECO:0000256" key="1">
    <source>
        <dbReference type="SAM" id="MobiDB-lite"/>
    </source>
</evidence>
<dbReference type="EMBL" id="AFWF01000294">
    <property type="protein sequence ID" value="EGU31264.1"/>
    <property type="molecule type" value="Genomic_DNA"/>
</dbReference>
<dbReference type="Proteomes" id="UP000004605">
    <property type="component" value="Unassembled WGS sequence"/>
</dbReference>
<gene>
    <name evidence="2" type="ORF">VII00023_22814</name>
</gene>
<evidence type="ECO:0000313" key="3">
    <source>
        <dbReference type="Proteomes" id="UP000004605"/>
    </source>
</evidence>
<dbReference type="AlphaFoldDB" id="F9S7G8"/>
<sequence>MSKMFDDFDAKPFNKSDFVNNTNQSNGLDVSDLTRAKAISKTITINQNTIDLVEEMLTESRVDFSQMVRAGILALHGMDLENRNRLFDACYVPRNAGRKKNKHTN</sequence>
<organism evidence="2 3">
    <name type="scientific">Vibrio ichthyoenteri ATCC 700023</name>
    <dbReference type="NCBI Taxonomy" id="870968"/>
    <lineage>
        <taxon>Bacteria</taxon>
        <taxon>Pseudomonadati</taxon>
        <taxon>Pseudomonadota</taxon>
        <taxon>Gammaproteobacteria</taxon>
        <taxon>Vibrionales</taxon>
        <taxon>Vibrionaceae</taxon>
        <taxon>Vibrio</taxon>
    </lineage>
</organism>
<proteinExistence type="predicted"/>
<feature type="compositionally biased region" description="Basic and acidic residues" evidence="1">
    <location>
        <begin position="1"/>
        <end position="14"/>
    </location>
</feature>
<feature type="region of interest" description="Disordered" evidence="1">
    <location>
        <begin position="1"/>
        <end position="21"/>
    </location>
</feature>